<evidence type="ECO:0000313" key="2">
    <source>
        <dbReference type="Proteomes" id="UP000027222"/>
    </source>
</evidence>
<proteinExistence type="predicted"/>
<evidence type="ECO:0008006" key="3">
    <source>
        <dbReference type="Google" id="ProtNLM"/>
    </source>
</evidence>
<dbReference type="AlphaFoldDB" id="A0A067SX81"/>
<name>A0A067SX81_GALM3</name>
<dbReference type="EMBL" id="KL142393">
    <property type="protein sequence ID" value="KDR71373.1"/>
    <property type="molecule type" value="Genomic_DNA"/>
</dbReference>
<dbReference type="HOGENOM" id="CLU_586652_0_0_1"/>
<dbReference type="InterPro" id="IPR035992">
    <property type="entry name" value="Ricin_B-like_lectins"/>
</dbReference>
<dbReference type="STRING" id="685588.A0A067SX81"/>
<protein>
    <recommendedName>
        <fullName evidence="3">Ricin B lectin domain-containing protein</fullName>
    </recommendedName>
</protein>
<reference evidence="2" key="1">
    <citation type="journal article" date="2014" name="Proc. Natl. Acad. Sci. U.S.A.">
        <title>Extensive sampling of basidiomycete genomes demonstrates inadequacy of the white-rot/brown-rot paradigm for wood decay fungi.</title>
        <authorList>
            <person name="Riley R."/>
            <person name="Salamov A.A."/>
            <person name="Brown D.W."/>
            <person name="Nagy L.G."/>
            <person name="Floudas D."/>
            <person name="Held B.W."/>
            <person name="Levasseur A."/>
            <person name="Lombard V."/>
            <person name="Morin E."/>
            <person name="Otillar R."/>
            <person name="Lindquist E.A."/>
            <person name="Sun H."/>
            <person name="LaButti K.M."/>
            <person name="Schmutz J."/>
            <person name="Jabbour D."/>
            <person name="Luo H."/>
            <person name="Baker S.E."/>
            <person name="Pisabarro A.G."/>
            <person name="Walton J.D."/>
            <person name="Blanchette R.A."/>
            <person name="Henrissat B."/>
            <person name="Martin F."/>
            <person name="Cullen D."/>
            <person name="Hibbett D.S."/>
            <person name="Grigoriev I.V."/>
        </authorList>
    </citation>
    <scope>NUCLEOTIDE SEQUENCE [LARGE SCALE GENOMIC DNA]</scope>
    <source>
        <strain evidence="2">CBS 339.88</strain>
    </source>
</reference>
<dbReference type="CDD" id="cd00161">
    <property type="entry name" value="beta-trefoil_Ricin-like"/>
    <property type="match status" value="1"/>
</dbReference>
<dbReference type="OrthoDB" id="3039501at2759"/>
<sequence length="477" mass="52751">MAPLIVPSPDVRYRIHNVDFGTYLERRSLVDVRVRRFKESSQQQWFFNKISDGIFEIVNAADKEYFLEASSIGSAFIPTLHKKLPATRPGLKWKLVDSGRGSFYILNTDNGNYNIFLHLEDKDSIPKLTQDSSLTSTSTTISKESSHRWNIVEDLPAALPDGTGMYVIQTSKGEALQSVSPAASTPKVYLGGSNLGDEHIWEIVDLGNGKGTIRNIHADAFIDVQQVGSAGGEWTQVLSQTTPAAQWNIRKIGAFAFSLTIERPINTTMQTRFALTAMNDVIVLKPNKEVQNQTWSIVPRDLASFNPLIIANPAVNLPAGTYALRSDNGYYLRVDNSHVYGDANQLSYVKVELAGGSGATGLGHVYISDDPGYTQGQGFFYAAEFGGPGLTYHLPYIRSSGIKELWRIEMVYTAPARYVITHVRTAKSLESLNSTHSSSTLFMGKPRENMTLFLEITRGISFPNHKVNGVVVVHIKL</sequence>
<evidence type="ECO:0000313" key="1">
    <source>
        <dbReference type="EMBL" id="KDR71373.1"/>
    </source>
</evidence>
<organism evidence="1 2">
    <name type="scientific">Galerina marginata (strain CBS 339.88)</name>
    <dbReference type="NCBI Taxonomy" id="685588"/>
    <lineage>
        <taxon>Eukaryota</taxon>
        <taxon>Fungi</taxon>
        <taxon>Dikarya</taxon>
        <taxon>Basidiomycota</taxon>
        <taxon>Agaricomycotina</taxon>
        <taxon>Agaricomycetes</taxon>
        <taxon>Agaricomycetidae</taxon>
        <taxon>Agaricales</taxon>
        <taxon>Agaricineae</taxon>
        <taxon>Strophariaceae</taxon>
        <taxon>Galerina</taxon>
    </lineage>
</organism>
<keyword evidence="2" id="KW-1185">Reference proteome</keyword>
<accession>A0A067SX81</accession>
<dbReference type="Proteomes" id="UP000027222">
    <property type="component" value="Unassembled WGS sequence"/>
</dbReference>
<dbReference type="SUPFAM" id="SSF50370">
    <property type="entry name" value="Ricin B-like lectins"/>
    <property type="match status" value="2"/>
</dbReference>
<dbReference type="Gene3D" id="2.80.10.50">
    <property type="match status" value="2"/>
</dbReference>
<gene>
    <name evidence="1" type="ORF">GALMADRAFT_254149</name>
</gene>